<name>A0A6S7EXX3_9BURK</name>
<dbReference type="Proteomes" id="UP000494183">
    <property type="component" value="Unassembled WGS sequence"/>
</dbReference>
<sequence>MAAWHDDGDGDVSMSTTLQVTEEPLADEDSLLLRRSRRGRSLTVVFGGLMFLLLASSAILFIVLFVSDRSLRRGADGVVMLLCTVAMVGFAVFLGRKLSGVPRAWRRFNQALKGRIPKQIVSGHLTGFGPAERPGVCYTFGEQRVDVALPFWNEITRDTRDGARPMAAAALTDLPVRLHLLTLLPDAPPVLLRAEYPTSAQAWYSVEEVSDADRGAVRKEELGVRKFFYALALLPLAGSLFLGPLILLAGFFVLMGLVLGMRSPRLKRARYKHGVRGLVEEAVTYRVRTTNSGASTLVHNYRIGGAMYRVEHFGQAASPGQRVEFEYLDGTGFMGPSPLFFRIEDQPTMTL</sequence>
<organism evidence="2 3">
    <name type="scientific">Achromobacter insolitus</name>
    <dbReference type="NCBI Taxonomy" id="217204"/>
    <lineage>
        <taxon>Bacteria</taxon>
        <taxon>Pseudomonadati</taxon>
        <taxon>Pseudomonadota</taxon>
        <taxon>Betaproteobacteria</taxon>
        <taxon>Burkholderiales</taxon>
        <taxon>Alcaligenaceae</taxon>
        <taxon>Achromobacter</taxon>
    </lineage>
</organism>
<feature type="transmembrane region" description="Helical" evidence="1">
    <location>
        <begin position="227"/>
        <end position="260"/>
    </location>
</feature>
<feature type="transmembrane region" description="Helical" evidence="1">
    <location>
        <begin position="42"/>
        <end position="66"/>
    </location>
</feature>
<gene>
    <name evidence="2" type="ORF">LMG6000_01296</name>
</gene>
<accession>A0A6S7EXX3</accession>
<keyword evidence="1" id="KW-1133">Transmembrane helix</keyword>
<protein>
    <submittedName>
        <fullName evidence="2">Uncharacterized protein</fullName>
    </submittedName>
</protein>
<dbReference type="EMBL" id="CADILH010000002">
    <property type="protein sequence ID" value="CAB3930242.1"/>
    <property type="molecule type" value="Genomic_DNA"/>
</dbReference>
<dbReference type="AlphaFoldDB" id="A0A6S7EXX3"/>
<evidence type="ECO:0000256" key="1">
    <source>
        <dbReference type="SAM" id="Phobius"/>
    </source>
</evidence>
<evidence type="ECO:0000313" key="3">
    <source>
        <dbReference type="Proteomes" id="UP000494183"/>
    </source>
</evidence>
<keyword evidence="3" id="KW-1185">Reference proteome</keyword>
<keyword evidence="1" id="KW-0812">Transmembrane</keyword>
<keyword evidence="1" id="KW-0472">Membrane</keyword>
<reference evidence="2 3" key="1">
    <citation type="submission" date="2020-04" db="EMBL/GenBank/DDBJ databases">
        <authorList>
            <person name="De Canck E."/>
        </authorList>
    </citation>
    <scope>NUCLEOTIDE SEQUENCE [LARGE SCALE GENOMIC DNA]</scope>
    <source>
        <strain evidence="2 3">LMG 6000</strain>
    </source>
</reference>
<feature type="transmembrane region" description="Helical" evidence="1">
    <location>
        <begin position="78"/>
        <end position="98"/>
    </location>
</feature>
<evidence type="ECO:0000313" key="2">
    <source>
        <dbReference type="EMBL" id="CAB3930242.1"/>
    </source>
</evidence>
<proteinExistence type="predicted"/>